<reference evidence="2 3" key="1">
    <citation type="submission" date="2021-12" db="EMBL/GenBank/DDBJ databases">
        <title>Genome sequence of Kibdelosporangium philippinense ATCC 49844.</title>
        <authorList>
            <person name="Fedorov E.A."/>
            <person name="Omeragic M."/>
            <person name="Shalygina K.F."/>
            <person name="Maclea K.S."/>
        </authorList>
    </citation>
    <scope>NUCLEOTIDE SEQUENCE [LARGE SCALE GENOMIC DNA]</scope>
    <source>
        <strain evidence="2 3">ATCC 49844</strain>
    </source>
</reference>
<dbReference type="PROSITE" id="PS51318">
    <property type="entry name" value="TAT"/>
    <property type="match status" value="1"/>
</dbReference>
<evidence type="ECO:0000256" key="1">
    <source>
        <dbReference type="SAM" id="SignalP"/>
    </source>
</evidence>
<dbReference type="Proteomes" id="UP001521150">
    <property type="component" value="Unassembled WGS sequence"/>
</dbReference>
<keyword evidence="3" id="KW-1185">Reference proteome</keyword>
<dbReference type="InterPro" id="IPR006311">
    <property type="entry name" value="TAT_signal"/>
</dbReference>
<feature type="chain" id="PRO_5047410018" evidence="1">
    <location>
        <begin position="24"/>
        <end position="314"/>
    </location>
</feature>
<evidence type="ECO:0000313" key="3">
    <source>
        <dbReference type="Proteomes" id="UP001521150"/>
    </source>
</evidence>
<evidence type="ECO:0000313" key="2">
    <source>
        <dbReference type="EMBL" id="MCE7003388.1"/>
    </source>
</evidence>
<dbReference type="RefSeq" id="WP_233724918.1">
    <property type="nucleotide sequence ID" value="NZ_JAJVCN010000001.1"/>
</dbReference>
<gene>
    <name evidence="2" type="ORF">LWC34_11190</name>
</gene>
<keyword evidence="1" id="KW-0732">Signal</keyword>
<feature type="signal peptide" evidence="1">
    <location>
        <begin position="1"/>
        <end position="23"/>
    </location>
</feature>
<proteinExistence type="predicted"/>
<comment type="caution">
    <text evidence="2">The sequence shown here is derived from an EMBL/GenBank/DDBJ whole genome shotgun (WGS) entry which is preliminary data.</text>
</comment>
<protein>
    <submittedName>
        <fullName evidence="2">Uncharacterized protein</fullName>
    </submittedName>
</protein>
<sequence>MKIGRRALIAAVAVLSVAGSVPAAAMAQASGSVAGDTWYGAKRNEFRDASGKVVISVYSLRASNAQQVWRDQIIQPEDAGMLAIGGGVIGANTGAGAMVTASYPTTDFSGWKVSTKDHYTASPHYMEAYVIGMRIEGMSTEELRSKLYFDKKTSSWGSHPEASAGLDGRTHALLGGGFNVRYNGAGVLATASFPTGASSWKARAKDHITADWGQIETYAVGIERNLPVGRVEAQLPGIASGTQSQHPAATASVTPGFVLTGGGAEAKYGNGWGSMLWQLQPASGVTQNFTASSKDHLHVSPATIDVYALGIKIV</sequence>
<accession>A0ABS8Z8P2</accession>
<organism evidence="2 3">
    <name type="scientific">Kibdelosporangium philippinense</name>
    <dbReference type="NCBI Taxonomy" id="211113"/>
    <lineage>
        <taxon>Bacteria</taxon>
        <taxon>Bacillati</taxon>
        <taxon>Actinomycetota</taxon>
        <taxon>Actinomycetes</taxon>
        <taxon>Pseudonocardiales</taxon>
        <taxon>Pseudonocardiaceae</taxon>
        <taxon>Kibdelosporangium</taxon>
    </lineage>
</organism>
<name>A0ABS8Z8P2_9PSEU</name>
<dbReference type="EMBL" id="JAJVCN010000001">
    <property type="protein sequence ID" value="MCE7003388.1"/>
    <property type="molecule type" value="Genomic_DNA"/>
</dbReference>